<protein>
    <recommendedName>
        <fullName evidence="3">DUF4371 domain-containing protein</fullName>
    </recommendedName>
</protein>
<evidence type="ECO:0008006" key="3">
    <source>
        <dbReference type="Google" id="ProtNLM"/>
    </source>
</evidence>
<dbReference type="PANTHER" id="PTHR46409">
    <property type="entry name" value="HTH PSQ-TYPE DOMAIN-CONTAINING PROTEIN"/>
    <property type="match status" value="1"/>
</dbReference>
<reference evidence="1" key="1">
    <citation type="submission" date="2021-12" db="EMBL/GenBank/DDBJ databases">
        <authorList>
            <person name="King R."/>
        </authorList>
    </citation>
    <scope>NUCLEOTIDE SEQUENCE</scope>
</reference>
<dbReference type="EMBL" id="OV121134">
    <property type="protein sequence ID" value="CAH0552762.1"/>
    <property type="molecule type" value="Genomic_DNA"/>
</dbReference>
<dbReference type="Proteomes" id="UP001154078">
    <property type="component" value="Chromosome 3"/>
</dbReference>
<proteinExistence type="predicted"/>
<evidence type="ECO:0000313" key="1">
    <source>
        <dbReference type="EMBL" id="CAH0552762.1"/>
    </source>
</evidence>
<dbReference type="PANTHER" id="PTHR46409:SF1">
    <property type="entry name" value="HTH PSQ-TYPE DOMAIN-CONTAINING PROTEIN"/>
    <property type="match status" value="1"/>
</dbReference>
<accession>A0A9P0B0X6</accession>
<name>A0A9P0B0X6_BRAAE</name>
<gene>
    <name evidence="1" type="ORF">MELIAE_LOCUS4923</name>
</gene>
<sequence length="630" mass="71788">MTCIVLPTFKDAMLHYFWIRNEIKSNTRSDPSVKIISEKLAQTIIQIWETSSIPTVSKTRVEQKIRSYHDKYQSLMKSYKQRKNVPSYKSKLAKFEEDSKQLFDIAACKCDFAHCICDKKKVPLREQSFLSDQRKNRKMVIGSVDIPLSKKILQKIARKTLEDARLHAAVTADPVIKNLQVSSTALQPEPGTSSQHKILDHLDNIKSTSSKQMRVALPSLAKTSDRYRLSDRAAADIASSVLEDIGIINSENISQAIDKNKLRRERSKVRHLLQQQANSTSLVGLYFDGRKDKTLVQEKIGNRFHQKTIVEEHISLVQEPGSSYLCHITPNSGSARDIAQSILNHLDQSNVSTEELVAVGCDGTVVNTGHKGGIIKILERKLHRSLQWFPCLLHANEPSLRHLFSQLDGVTTGPNTYSGPIGKGLEKCEQFPVVAFQAIATDFSEFGNIDIDDLSSDQKYLLQICKAVISGFCSEDLAHKHPGKLSHSRWVTAANIILRLYVGTKSPSAELKILAEFVVKVYAKIWFKIKTRSCCTQRAVHLWEMIHYSRYLPKKIRNIIDPVILRNAFFAHPERILLAMVADNRKHIKELGVRRLIKSRNERNNNIIREFRIPKVNFYSKDYIDMIKWH</sequence>
<organism evidence="1 2">
    <name type="scientific">Brassicogethes aeneus</name>
    <name type="common">Rape pollen beetle</name>
    <name type="synonym">Meligethes aeneus</name>
    <dbReference type="NCBI Taxonomy" id="1431903"/>
    <lineage>
        <taxon>Eukaryota</taxon>
        <taxon>Metazoa</taxon>
        <taxon>Ecdysozoa</taxon>
        <taxon>Arthropoda</taxon>
        <taxon>Hexapoda</taxon>
        <taxon>Insecta</taxon>
        <taxon>Pterygota</taxon>
        <taxon>Neoptera</taxon>
        <taxon>Endopterygota</taxon>
        <taxon>Coleoptera</taxon>
        <taxon>Polyphaga</taxon>
        <taxon>Cucujiformia</taxon>
        <taxon>Nitidulidae</taxon>
        <taxon>Meligethinae</taxon>
        <taxon>Brassicogethes</taxon>
    </lineage>
</organism>
<keyword evidence="2" id="KW-1185">Reference proteome</keyword>
<dbReference type="OrthoDB" id="6776101at2759"/>
<evidence type="ECO:0000313" key="2">
    <source>
        <dbReference type="Proteomes" id="UP001154078"/>
    </source>
</evidence>
<dbReference type="AlphaFoldDB" id="A0A9P0B0X6"/>